<dbReference type="PROSITE" id="PS50897">
    <property type="entry name" value="CTLH"/>
    <property type="match status" value="1"/>
</dbReference>
<dbReference type="InterPro" id="IPR006594">
    <property type="entry name" value="LisH"/>
</dbReference>
<accession>A0A0F7SD25</accession>
<feature type="compositionally biased region" description="Low complexity" evidence="4">
    <location>
        <begin position="159"/>
        <end position="181"/>
    </location>
</feature>
<gene>
    <name evidence="7" type="primary">SSCI64330.1</name>
    <name evidence="6" type="ORF">SPSC_06627</name>
</gene>
<feature type="compositionally biased region" description="Low complexity" evidence="4">
    <location>
        <begin position="1"/>
        <end position="16"/>
    </location>
</feature>
<dbReference type="PANTHER" id="PTHR22838">
    <property type="entry name" value="WD REPEAT PROTEIN 26-RELATED"/>
    <property type="match status" value="1"/>
</dbReference>
<evidence type="ECO:0000256" key="3">
    <source>
        <dbReference type="PROSITE-ProRule" id="PRU00221"/>
    </source>
</evidence>
<keyword evidence="2" id="KW-0677">Repeat</keyword>
<dbReference type="InterPro" id="IPR001680">
    <property type="entry name" value="WD40_rpt"/>
</dbReference>
<dbReference type="GO" id="GO:0034657">
    <property type="term" value="C:GID complex"/>
    <property type="evidence" value="ECO:0007669"/>
    <property type="project" value="TreeGrafter"/>
</dbReference>
<evidence type="ECO:0000256" key="1">
    <source>
        <dbReference type="ARBA" id="ARBA00022574"/>
    </source>
</evidence>
<evidence type="ECO:0000313" key="7">
    <source>
        <dbReference type="EMBL" id="CDW98873.1"/>
    </source>
</evidence>
<feature type="domain" description="CTLH" evidence="5">
    <location>
        <begin position="194"/>
        <end position="223"/>
    </location>
</feature>
<sequence length="769" mass="83580">MTQNAAPSSSASAAGYSNGGPSNGKYSDHTIKPEASNGSNSSNGYRNGKAPVSAPADEYTDASVFSPLFPGSSIDRRELVKLTLQSLREMGYDAAAKTLETESGITLEHPSITAFRTAVLSGDWRNAERLLIDGLTYAAKRIQASRSSSNGGGGGVGGPSLDAPPSSSTASSSLSLSGTLESPHQDLVDSVLRRPDLVSLRSIRFMLQKQRYLELLEARQTKKALNVLREKLTPLSHDTQQLHLLSSLVISASPEQLHARAGWDGADGESRRLLMMDIESAVSPLVMIPSRRLPQLLEQAQSYQKQQDPFFNSPHGSHFSLLTDHRSDRSVFPSHVSHTIQDHHDEVWCLQFSHDGTKLATAGADKTILIWSVQDKYKLLQKFVPLSDNISSVSWSPDDTHLLVTSDVDVTLCKLEQGSMLTLREHSYTVATATWLTDGTGFVTGGMDGKIVWWDTQGRVLHKKSTSPFRVLAVAASPDGNHLIALSARQVAQTGLLSSSSRFHTTSSTAMSTSTASDQLSDSSSPSTTSTGFDGHDRADLESPVDLGGGSRTMGSERYRIHFINLRTREELGSIYMRDEVVSLAVSRDSQYALINMRPSELQMWDISRQCLVRRFNGHKLSQHVIGCGFGGIDENFVVSGSEDAKIYIWHRASGRLIETLVGHDAGSVNAVAWHPKDPLTIASCGDDHTVRIWRPGGRLPSAAVSLQNVVAPKSDDSDMSGAANPFPWSYSDPSSAGEVDMMRSIHEAMDEEEDSAHVSSPSPEYEYQ</sequence>
<dbReference type="AlphaFoldDB" id="A0A0F7SD25"/>
<evidence type="ECO:0000256" key="2">
    <source>
        <dbReference type="ARBA" id="ARBA00022737"/>
    </source>
</evidence>
<name>A0A0F7SD25_9BASI</name>
<feature type="repeat" description="WD" evidence="3">
    <location>
        <begin position="423"/>
        <end position="455"/>
    </location>
</feature>
<dbReference type="STRING" id="49012.A0A0F7SD25"/>
<feature type="repeat" description="WD" evidence="3">
    <location>
        <begin position="634"/>
        <end position="660"/>
    </location>
</feature>
<dbReference type="PROSITE" id="PS50896">
    <property type="entry name" value="LISH"/>
    <property type="match status" value="1"/>
</dbReference>
<dbReference type="OrthoDB" id="972532at2759"/>
<feature type="compositionally biased region" description="Low complexity" evidence="4">
    <location>
        <begin position="36"/>
        <end position="48"/>
    </location>
</feature>
<evidence type="ECO:0000256" key="4">
    <source>
        <dbReference type="SAM" id="MobiDB-lite"/>
    </source>
</evidence>
<dbReference type="EMBL" id="CCFA01003830">
    <property type="protein sequence ID" value="CDW98873.1"/>
    <property type="molecule type" value="Genomic_DNA"/>
</dbReference>
<feature type="repeat" description="WD" evidence="3">
    <location>
        <begin position="340"/>
        <end position="381"/>
    </location>
</feature>
<evidence type="ECO:0000259" key="5">
    <source>
        <dbReference type="PROSITE" id="PS50897"/>
    </source>
</evidence>
<dbReference type="InterPro" id="IPR006595">
    <property type="entry name" value="CTLH_C"/>
</dbReference>
<proteinExistence type="predicted"/>
<feature type="repeat" description="WD" evidence="3">
    <location>
        <begin position="662"/>
        <end position="694"/>
    </location>
</feature>
<evidence type="ECO:0000313" key="6">
    <source>
        <dbReference type="EMBL" id="CDU26433.1"/>
    </source>
</evidence>
<keyword evidence="1 3" id="KW-0853">WD repeat</keyword>
<evidence type="ECO:0000313" key="8">
    <source>
        <dbReference type="Proteomes" id="UP000242770"/>
    </source>
</evidence>
<dbReference type="SMART" id="SM00320">
    <property type="entry name" value="WD40"/>
    <property type="match status" value="6"/>
</dbReference>
<dbReference type="Pfam" id="PF23627">
    <property type="entry name" value="LisH_WDR26"/>
    <property type="match status" value="1"/>
</dbReference>
<keyword evidence="8" id="KW-1185">Reference proteome</keyword>
<feature type="region of interest" description="Disordered" evidence="4">
    <location>
        <begin position="1"/>
        <end position="54"/>
    </location>
</feature>
<dbReference type="GO" id="GO:0043161">
    <property type="term" value="P:proteasome-mediated ubiquitin-dependent protein catabolic process"/>
    <property type="evidence" value="ECO:0007669"/>
    <property type="project" value="TreeGrafter"/>
</dbReference>
<reference evidence="6" key="1">
    <citation type="submission" date="2014-06" db="EMBL/GenBank/DDBJ databases">
        <authorList>
            <person name="Ju J."/>
            <person name="Zhang J."/>
        </authorList>
    </citation>
    <scope>NUCLEOTIDE SEQUENCE</scope>
    <source>
        <strain evidence="6">SscI8</strain>
    </source>
</reference>
<protein>
    <recommendedName>
        <fullName evidence="5">CTLH domain-containing protein</fullName>
    </recommendedName>
</protein>
<dbReference type="Gene3D" id="2.130.10.10">
    <property type="entry name" value="YVTN repeat-like/Quinoprotein amine dehydrogenase"/>
    <property type="match status" value="4"/>
</dbReference>
<feature type="region of interest" description="Disordered" evidence="4">
    <location>
        <begin position="145"/>
        <end position="181"/>
    </location>
</feature>
<dbReference type="SUPFAM" id="SSF50978">
    <property type="entry name" value="WD40 repeat-like"/>
    <property type="match status" value="1"/>
</dbReference>
<dbReference type="EMBL" id="LK056694">
    <property type="protein sequence ID" value="CDU26433.1"/>
    <property type="molecule type" value="Genomic_DNA"/>
</dbReference>
<feature type="compositionally biased region" description="Low complexity" evidence="4">
    <location>
        <begin position="507"/>
        <end position="531"/>
    </location>
</feature>
<reference evidence="7" key="2">
    <citation type="submission" date="2014-06" db="EMBL/GenBank/DDBJ databases">
        <authorList>
            <person name="Berkman J.Paul."/>
        </authorList>
    </citation>
    <scope>NUCLEOTIDE SEQUENCE [LARGE SCALE GENOMIC DNA]</scope>
</reference>
<feature type="region of interest" description="Disordered" evidence="4">
    <location>
        <begin position="714"/>
        <end position="769"/>
    </location>
</feature>
<reference evidence="8" key="3">
    <citation type="submission" date="2014-06" db="EMBL/GenBank/DDBJ databases">
        <authorList>
            <person name="Berkman P.J."/>
        </authorList>
    </citation>
    <scope>NUCLEOTIDE SEQUENCE [LARGE SCALE GENOMIC DNA]</scope>
</reference>
<dbReference type="InterPro" id="IPR036322">
    <property type="entry name" value="WD40_repeat_dom_sf"/>
</dbReference>
<dbReference type="Proteomes" id="UP000242770">
    <property type="component" value="Unassembled WGS sequence"/>
</dbReference>
<feature type="region of interest" description="Disordered" evidence="4">
    <location>
        <begin position="507"/>
        <end position="552"/>
    </location>
</feature>
<dbReference type="PANTHER" id="PTHR22838:SF0">
    <property type="entry name" value="WD REPEAT-CONTAINING PROTEIN 26"/>
    <property type="match status" value="1"/>
</dbReference>
<dbReference type="InterPro" id="IPR015943">
    <property type="entry name" value="WD40/YVTN_repeat-like_dom_sf"/>
</dbReference>
<dbReference type="PROSITE" id="PS50082">
    <property type="entry name" value="WD_REPEATS_2"/>
    <property type="match status" value="4"/>
</dbReference>
<organism evidence="7 8">
    <name type="scientific">Sporisorium scitamineum</name>
    <dbReference type="NCBI Taxonomy" id="49012"/>
    <lineage>
        <taxon>Eukaryota</taxon>
        <taxon>Fungi</taxon>
        <taxon>Dikarya</taxon>
        <taxon>Basidiomycota</taxon>
        <taxon>Ustilaginomycotina</taxon>
        <taxon>Ustilaginomycetes</taxon>
        <taxon>Ustilaginales</taxon>
        <taxon>Ustilaginaceae</taxon>
        <taxon>Sporisorium</taxon>
    </lineage>
</organism>
<dbReference type="Pfam" id="PF00400">
    <property type="entry name" value="WD40"/>
    <property type="match status" value="4"/>
</dbReference>
<dbReference type="PROSITE" id="PS50294">
    <property type="entry name" value="WD_REPEATS_REGION"/>
    <property type="match status" value="2"/>
</dbReference>
<dbReference type="InterPro" id="IPR051350">
    <property type="entry name" value="WD_repeat-ST_regulator"/>
</dbReference>